<sequence>MFRRADCRYSKMKIPDNLSIAVALFVISASISALIIAFAQHA</sequence>
<proteinExistence type="predicted"/>
<name>A0A1N7RU92_9BURK</name>
<organism evidence="2 3">
    <name type="scientific">Paraburkholderia ribeironis</name>
    <dbReference type="NCBI Taxonomy" id="1247936"/>
    <lineage>
        <taxon>Bacteria</taxon>
        <taxon>Pseudomonadati</taxon>
        <taxon>Pseudomonadota</taxon>
        <taxon>Betaproteobacteria</taxon>
        <taxon>Burkholderiales</taxon>
        <taxon>Burkholderiaceae</taxon>
        <taxon>Paraburkholderia</taxon>
    </lineage>
</organism>
<feature type="transmembrane region" description="Helical" evidence="1">
    <location>
        <begin position="20"/>
        <end position="39"/>
    </location>
</feature>
<dbReference type="AlphaFoldDB" id="A0A1N7RU92"/>
<evidence type="ECO:0000313" key="2">
    <source>
        <dbReference type="EMBL" id="SIT38646.1"/>
    </source>
</evidence>
<reference evidence="2 3" key="1">
    <citation type="submission" date="2016-12" db="EMBL/GenBank/DDBJ databases">
        <authorList>
            <person name="Song W.-J."/>
            <person name="Kurnit D.M."/>
        </authorList>
    </citation>
    <scope>NUCLEOTIDE SEQUENCE [LARGE SCALE GENOMIC DNA]</scope>
    <source>
        <strain evidence="2 3">STM7296</strain>
    </source>
</reference>
<keyword evidence="1" id="KW-1133">Transmembrane helix</keyword>
<keyword evidence="1" id="KW-0472">Membrane</keyword>
<keyword evidence="1" id="KW-0812">Transmembrane</keyword>
<evidence type="ECO:0000256" key="1">
    <source>
        <dbReference type="SAM" id="Phobius"/>
    </source>
</evidence>
<dbReference type="EMBL" id="CYGX02000016">
    <property type="protein sequence ID" value="SIT38646.1"/>
    <property type="molecule type" value="Genomic_DNA"/>
</dbReference>
<keyword evidence="3" id="KW-1185">Reference proteome</keyword>
<dbReference type="STRING" id="1247936.BN2475_160026"/>
<gene>
    <name evidence="2" type="ORF">BN2475_160026</name>
</gene>
<accession>A0A1N7RU92</accession>
<protein>
    <submittedName>
        <fullName evidence="2">Uncharacterized protein</fullName>
    </submittedName>
</protein>
<dbReference type="Proteomes" id="UP000187012">
    <property type="component" value="Unassembled WGS sequence"/>
</dbReference>
<evidence type="ECO:0000313" key="3">
    <source>
        <dbReference type="Proteomes" id="UP000187012"/>
    </source>
</evidence>